<keyword evidence="3" id="KW-1185">Reference proteome</keyword>
<feature type="region of interest" description="Disordered" evidence="1">
    <location>
        <begin position="364"/>
        <end position="418"/>
    </location>
</feature>
<dbReference type="PANTHER" id="PTHR32091">
    <property type="entry name" value="EUKARYOTIC TRANSLATION INITIATION FACTOR 4B"/>
    <property type="match status" value="1"/>
</dbReference>
<sequence length="418" mass="45893">MAATVGAWGKPGAWALDAEENETELLNQRNEDAAVNTAAETADFPSLSAAASTKTKKKKKQTMSLSEFTTGPKPFAVQAKSLTIDEQLALPTGPRERTAEELDRNRLGGGFRSYGGGRDEQPRRQGGGFNRESNREFAPSKADETDDWGKDKRSPVGGGFERRERGERGGFFTDSQSRADEVDNWASKKSFVPAEPRRYERRGGFGIESSNGGADADNWVKRKDDEGRKTGNAFDSLRERRGPSDLDSESWGRRRDDASGGGSGGGRPKLNLQPRTLPVVEVQPKVIDVQEKVVEVADVVVNKPRASNPFGEARPREEVLKEKGQDWKEIDEKLEFVKVKESSWADAAKRGFWGANGKDRLQVEGKTENAWRKPGPVDSRPESAGEAENGSAGVNTENGNGHVEEAEDRDTQIRFGQL</sequence>
<evidence type="ECO:0000313" key="2">
    <source>
        <dbReference type="EMBL" id="KAL3613972.1"/>
    </source>
</evidence>
<evidence type="ECO:0008006" key="4">
    <source>
        <dbReference type="Google" id="ProtNLM"/>
    </source>
</evidence>
<dbReference type="Pfam" id="PF06273">
    <property type="entry name" value="eIF-4B"/>
    <property type="match status" value="1"/>
</dbReference>
<proteinExistence type="predicted"/>
<dbReference type="AlphaFoldDB" id="A0ABD3B9N9"/>
<feature type="compositionally biased region" description="Basic and acidic residues" evidence="1">
    <location>
        <begin position="236"/>
        <end position="258"/>
    </location>
</feature>
<evidence type="ECO:0000256" key="1">
    <source>
        <dbReference type="SAM" id="MobiDB-lite"/>
    </source>
</evidence>
<accession>A0ABD3B9N9</accession>
<evidence type="ECO:0000313" key="3">
    <source>
        <dbReference type="Proteomes" id="UP001632038"/>
    </source>
</evidence>
<dbReference type="PANTHER" id="PTHR32091:SF17">
    <property type="entry name" value="EUKARYOTIC TRANSLATION INITIATION FACTOR 4B3"/>
    <property type="match status" value="1"/>
</dbReference>
<comment type="caution">
    <text evidence="2">The sequence shown here is derived from an EMBL/GenBank/DDBJ whole genome shotgun (WGS) entry which is preliminary data.</text>
</comment>
<feature type="compositionally biased region" description="Gly residues" evidence="1">
    <location>
        <begin position="107"/>
        <end position="116"/>
    </location>
</feature>
<name>A0ABD3B9N9_9LAMI</name>
<protein>
    <recommendedName>
        <fullName evidence="4">Eukaryotic translation initiation factor 4B3-like</fullName>
    </recommendedName>
</protein>
<dbReference type="Proteomes" id="UP001632038">
    <property type="component" value="Unassembled WGS sequence"/>
</dbReference>
<feature type="compositionally biased region" description="Basic and acidic residues" evidence="1">
    <location>
        <begin position="141"/>
        <end position="168"/>
    </location>
</feature>
<organism evidence="2 3">
    <name type="scientific">Castilleja foliolosa</name>
    <dbReference type="NCBI Taxonomy" id="1961234"/>
    <lineage>
        <taxon>Eukaryota</taxon>
        <taxon>Viridiplantae</taxon>
        <taxon>Streptophyta</taxon>
        <taxon>Embryophyta</taxon>
        <taxon>Tracheophyta</taxon>
        <taxon>Spermatophyta</taxon>
        <taxon>Magnoliopsida</taxon>
        <taxon>eudicotyledons</taxon>
        <taxon>Gunneridae</taxon>
        <taxon>Pentapetalae</taxon>
        <taxon>asterids</taxon>
        <taxon>lamiids</taxon>
        <taxon>Lamiales</taxon>
        <taxon>Orobanchaceae</taxon>
        <taxon>Pedicularideae</taxon>
        <taxon>Castillejinae</taxon>
        <taxon>Castilleja</taxon>
    </lineage>
</organism>
<reference evidence="3" key="1">
    <citation type="journal article" date="2024" name="IScience">
        <title>Strigolactones Initiate the Formation of Haustorium-like Structures in Castilleja.</title>
        <authorList>
            <person name="Buerger M."/>
            <person name="Peterson D."/>
            <person name="Chory J."/>
        </authorList>
    </citation>
    <scope>NUCLEOTIDE SEQUENCE [LARGE SCALE GENOMIC DNA]</scope>
</reference>
<feature type="region of interest" description="Disordered" evidence="1">
    <location>
        <begin position="30"/>
        <end position="276"/>
    </location>
</feature>
<dbReference type="EMBL" id="JAVIJP010000107">
    <property type="protein sequence ID" value="KAL3613972.1"/>
    <property type="molecule type" value="Genomic_DNA"/>
</dbReference>
<feature type="compositionally biased region" description="Basic and acidic residues" evidence="1">
    <location>
        <begin position="218"/>
        <end position="229"/>
    </location>
</feature>
<dbReference type="InterPro" id="IPR010433">
    <property type="entry name" value="EIF-4B_pln"/>
</dbReference>
<gene>
    <name evidence="2" type="ORF">CASFOL_042046</name>
</gene>
<feature type="compositionally biased region" description="Basic and acidic residues" evidence="1">
    <location>
        <begin position="94"/>
        <end position="106"/>
    </location>
</feature>